<feature type="DNA-binding region" description="OmpR/PhoB-type" evidence="5">
    <location>
        <begin position="1"/>
        <end position="92"/>
    </location>
</feature>
<evidence type="ECO:0000256" key="2">
    <source>
        <dbReference type="ARBA" id="ARBA00023015"/>
    </source>
</evidence>
<evidence type="ECO:0000256" key="1">
    <source>
        <dbReference type="ARBA" id="ARBA00005820"/>
    </source>
</evidence>
<gene>
    <name evidence="7" type="ORF">GCM10023175_71020</name>
</gene>
<dbReference type="PROSITE" id="PS51755">
    <property type="entry name" value="OMPR_PHOB"/>
    <property type="match status" value="1"/>
</dbReference>
<dbReference type="Gene3D" id="3.40.50.300">
    <property type="entry name" value="P-loop containing nucleotide triphosphate hydrolases"/>
    <property type="match status" value="1"/>
</dbReference>
<evidence type="ECO:0000313" key="7">
    <source>
        <dbReference type="EMBL" id="GAA4560635.1"/>
    </source>
</evidence>
<dbReference type="Pfam" id="PF13191">
    <property type="entry name" value="AAA_16"/>
    <property type="match status" value="1"/>
</dbReference>
<dbReference type="SUPFAM" id="SSF52540">
    <property type="entry name" value="P-loop containing nucleoside triphosphate hydrolases"/>
    <property type="match status" value="1"/>
</dbReference>
<accession>A0ABP8S4X4</accession>
<evidence type="ECO:0000259" key="6">
    <source>
        <dbReference type="PROSITE" id="PS51755"/>
    </source>
</evidence>
<dbReference type="InterPro" id="IPR001867">
    <property type="entry name" value="OmpR/PhoB-type_DNA-bd"/>
</dbReference>
<dbReference type="Proteomes" id="UP001501598">
    <property type="component" value="Unassembled WGS sequence"/>
</dbReference>
<evidence type="ECO:0000256" key="5">
    <source>
        <dbReference type="PROSITE-ProRule" id="PRU01091"/>
    </source>
</evidence>
<evidence type="ECO:0000313" key="8">
    <source>
        <dbReference type="Proteomes" id="UP001501598"/>
    </source>
</evidence>
<sequence>MGEVSVRLTGRLEVRGAPGSAGPGGPTPRRLLALLAVHRRRTVPTPEIVDALWPDTAPRRPERAVATLVSRLRAAYGPELVGGGGPGYRLGPAVRVDVDEAADLVDRCTRERDPAPGLRALDLLAEESLLIGEPDAEWTRPARDAFAALLRRARTATAEAALARGDPATALGALGPVDPLDEPAHVLLMRATAAAGDRAGALQVYERLRAALADELGVPPSTASRAAHTALLTEVATGASPQRPPTALAGRDAERARLTAAWRAARTSGTRVVLIVGEGGIGKTALAAGLAAEVAAEGARVLDTRCYACERSLFLQPLADVLPDVAADGDDLRRVFTGVAGRLAERPTLLVLDDLHNAGLSTVELLHFLARRGPRRPLLVVGTLRAAEGREALDVLAEVTDRIELGPLDAPAVARLAAAAGRPDLAATITDRTRGHTLFVVETLRGLAAGGTGVPETLQAVVLARLRRVGREGEEVLRAGAVLGAALDPGVVAAMLGREPVEVARRCEAAVAEGLLVLGERTYEFANDLVQEVLYASTAPPLRIAHHRRAADLLAAAPETLAGHALAAGDHARAARALLVAADRAVRAVAHADAEVLLGRALTAARTVADDELVARVLLARGQVREALGTWADALADLRAATAAAESAGDLRLEMVIARERGGHVAVAFGQPLDGCERHLDRALRLAGELGDRAAEARTLAWSAILATNRLRFAEAVALGRRAVAAGRAAGTDAALVAALDGLKTPYAYLGAVGPLQEVLAELGPLLGPAGLGKLEIWAAFESAFPAIAAADWATVERRLAEADALCGDRDQPAHRSWLTAHRGWVHRLRGRLDDAVRDGAQAVSEAARRPHRWFGPCAAAHLGTTLIEAGRPAEAEQILARGLEQARAEAYRLRCLGPLALVTGSRELLAEADGLVAGITAPPGEAWLLGADAVIAVAEAWRGRGDPARARAVLAPLLAAARGRGWVPVEVLAGRADAAAAEGLGLPAAAALAGAATALARRSGMPA</sequence>
<dbReference type="SUPFAM" id="SSF46894">
    <property type="entry name" value="C-terminal effector domain of the bipartite response regulators"/>
    <property type="match status" value="1"/>
</dbReference>
<dbReference type="InterPro" id="IPR036388">
    <property type="entry name" value="WH-like_DNA-bd_sf"/>
</dbReference>
<evidence type="ECO:0000256" key="3">
    <source>
        <dbReference type="ARBA" id="ARBA00023125"/>
    </source>
</evidence>
<dbReference type="RefSeq" id="WP_345428671.1">
    <property type="nucleotide sequence ID" value="NZ_BAABGT010000123.1"/>
</dbReference>
<dbReference type="SMART" id="SM00862">
    <property type="entry name" value="Trans_reg_C"/>
    <property type="match status" value="1"/>
</dbReference>
<dbReference type="InterPro" id="IPR011990">
    <property type="entry name" value="TPR-like_helical_dom_sf"/>
</dbReference>
<dbReference type="EMBL" id="BAABGT010000123">
    <property type="protein sequence ID" value="GAA4560635.1"/>
    <property type="molecule type" value="Genomic_DNA"/>
</dbReference>
<dbReference type="InterPro" id="IPR003593">
    <property type="entry name" value="AAA+_ATPase"/>
</dbReference>
<dbReference type="SMART" id="SM00382">
    <property type="entry name" value="AAA"/>
    <property type="match status" value="1"/>
</dbReference>
<dbReference type="SUPFAM" id="SSF48452">
    <property type="entry name" value="TPR-like"/>
    <property type="match status" value="2"/>
</dbReference>
<evidence type="ECO:0000256" key="4">
    <source>
        <dbReference type="ARBA" id="ARBA00023163"/>
    </source>
</evidence>
<comment type="caution">
    <text evidence="7">The sequence shown here is derived from an EMBL/GenBank/DDBJ whole genome shotgun (WGS) entry which is preliminary data.</text>
</comment>
<proteinExistence type="inferred from homology"/>
<dbReference type="Gene3D" id="1.25.40.10">
    <property type="entry name" value="Tetratricopeptide repeat domain"/>
    <property type="match status" value="2"/>
</dbReference>
<dbReference type="InterPro" id="IPR016032">
    <property type="entry name" value="Sig_transdc_resp-reg_C-effctor"/>
</dbReference>
<keyword evidence="2" id="KW-0805">Transcription regulation</keyword>
<dbReference type="InterPro" id="IPR041664">
    <property type="entry name" value="AAA_16"/>
</dbReference>
<keyword evidence="3 5" id="KW-0238">DNA-binding</keyword>
<protein>
    <recommendedName>
        <fullName evidence="6">OmpR/PhoB-type domain-containing protein</fullName>
    </recommendedName>
</protein>
<dbReference type="Pfam" id="PF03704">
    <property type="entry name" value="BTAD"/>
    <property type="match status" value="1"/>
</dbReference>
<feature type="domain" description="OmpR/PhoB-type" evidence="6">
    <location>
        <begin position="1"/>
        <end position="92"/>
    </location>
</feature>
<dbReference type="InterPro" id="IPR005158">
    <property type="entry name" value="BTAD"/>
</dbReference>
<organism evidence="7 8">
    <name type="scientific">Pseudonocardia xishanensis</name>
    <dbReference type="NCBI Taxonomy" id="630995"/>
    <lineage>
        <taxon>Bacteria</taxon>
        <taxon>Bacillati</taxon>
        <taxon>Actinomycetota</taxon>
        <taxon>Actinomycetes</taxon>
        <taxon>Pseudonocardiales</taxon>
        <taxon>Pseudonocardiaceae</taxon>
        <taxon>Pseudonocardia</taxon>
    </lineage>
</organism>
<reference evidence="8" key="1">
    <citation type="journal article" date="2019" name="Int. J. Syst. Evol. Microbiol.">
        <title>The Global Catalogue of Microorganisms (GCM) 10K type strain sequencing project: providing services to taxonomists for standard genome sequencing and annotation.</title>
        <authorList>
            <consortium name="The Broad Institute Genomics Platform"/>
            <consortium name="The Broad Institute Genome Sequencing Center for Infectious Disease"/>
            <person name="Wu L."/>
            <person name="Ma J."/>
        </authorList>
    </citation>
    <scope>NUCLEOTIDE SEQUENCE [LARGE SCALE GENOMIC DNA]</scope>
    <source>
        <strain evidence="8">JCM 17906</strain>
    </source>
</reference>
<dbReference type="InterPro" id="IPR027417">
    <property type="entry name" value="P-loop_NTPase"/>
</dbReference>
<keyword evidence="4" id="KW-0804">Transcription</keyword>
<dbReference type="PANTHER" id="PTHR35807:SF1">
    <property type="entry name" value="TRANSCRIPTIONAL REGULATOR REDD"/>
    <property type="match status" value="1"/>
</dbReference>
<dbReference type="PANTHER" id="PTHR35807">
    <property type="entry name" value="TRANSCRIPTIONAL REGULATOR REDD-RELATED"/>
    <property type="match status" value="1"/>
</dbReference>
<keyword evidence="8" id="KW-1185">Reference proteome</keyword>
<name>A0ABP8S4X4_9PSEU</name>
<comment type="similarity">
    <text evidence="1">Belongs to the AfsR/DnrI/RedD regulatory family.</text>
</comment>
<dbReference type="SMART" id="SM01043">
    <property type="entry name" value="BTAD"/>
    <property type="match status" value="1"/>
</dbReference>
<dbReference type="Gene3D" id="1.10.10.10">
    <property type="entry name" value="Winged helix-like DNA-binding domain superfamily/Winged helix DNA-binding domain"/>
    <property type="match status" value="1"/>
</dbReference>
<dbReference type="InterPro" id="IPR051677">
    <property type="entry name" value="AfsR-DnrI-RedD_regulator"/>
</dbReference>